<evidence type="ECO:0000313" key="3">
    <source>
        <dbReference type="Proteomes" id="UP001558652"/>
    </source>
</evidence>
<dbReference type="GO" id="GO:0071897">
    <property type="term" value="P:DNA biosynthetic process"/>
    <property type="evidence" value="ECO:0007669"/>
    <property type="project" value="UniProtKB-ARBA"/>
</dbReference>
<accession>A0ABD0YDW7</accession>
<dbReference type="EMBL" id="JBFDAA010000008">
    <property type="protein sequence ID" value="KAL1129506.1"/>
    <property type="molecule type" value="Genomic_DNA"/>
</dbReference>
<feature type="region of interest" description="Disordered" evidence="1">
    <location>
        <begin position="1"/>
        <end position="25"/>
    </location>
</feature>
<sequence length="159" mass="18054">MASKRRNMFQKNRTQETAENGHLLSQRTETHLSQLLQRLKLFGLKALEEKSSTFNPSVKFMGHILSGKRIRPDPEKVLSDESVEFTDHKVGEVHDHGGHEETVVKGACPPVPRLLPEIRHNCGCLEIHARAHLTMPGHPRHHRIIDYTAGSKEMRLFSG</sequence>
<name>A0ABD0YDW7_9HEMI</name>
<dbReference type="InterPro" id="IPR043128">
    <property type="entry name" value="Rev_trsase/Diguanyl_cyclase"/>
</dbReference>
<gene>
    <name evidence="2" type="ORF">AAG570_012451</name>
</gene>
<evidence type="ECO:0000313" key="2">
    <source>
        <dbReference type="EMBL" id="KAL1129506.1"/>
    </source>
</evidence>
<proteinExistence type="predicted"/>
<dbReference type="SUPFAM" id="SSF56672">
    <property type="entry name" value="DNA/RNA polymerases"/>
    <property type="match status" value="1"/>
</dbReference>
<dbReference type="Proteomes" id="UP001558652">
    <property type="component" value="Unassembled WGS sequence"/>
</dbReference>
<organism evidence="2 3">
    <name type="scientific">Ranatra chinensis</name>
    <dbReference type="NCBI Taxonomy" id="642074"/>
    <lineage>
        <taxon>Eukaryota</taxon>
        <taxon>Metazoa</taxon>
        <taxon>Ecdysozoa</taxon>
        <taxon>Arthropoda</taxon>
        <taxon>Hexapoda</taxon>
        <taxon>Insecta</taxon>
        <taxon>Pterygota</taxon>
        <taxon>Neoptera</taxon>
        <taxon>Paraneoptera</taxon>
        <taxon>Hemiptera</taxon>
        <taxon>Heteroptera</taxon>
        <taxon>Panheteroptera</taxon>
        <taxon>Nepomorpha</taxon>
        <taxon>Nepidae</taxon>
        <taxon>Ranatrinae</taxon>
        <taxon>Ranatra</taxon>
    </lineage>
</organism>
<keyword evidence="3" id="KW-1185">Reference proteome</keyword>
<dbReference type="Gene3D" id="3.30.70.270">
    <property type="match status" value="1"/>
</dbReference>
<feature type="compositionally biased region" description="Polar residues" evidence="1">
    <location>
        <begin position="9"/>
        <end position="25"/>
    </location>
</feature>
<dbReference type="AlphaFoldDB" id="A0ABD0YDW7"/>
<evidence type="ECO:0000256" key="1">
    <source>
        <dbReference type="SAM" id="MobiDB-lite"/>
    </source>
</evidence>
<dbReference type="InterPro" id="IPR043502">
    <property type="entry name" value="DNA/RNA_pol_sf"/>
</dbReference>
<reference evidence="2 3" key="1">
    <citation type="submission" date="2024-07" db="EMBL/GenBank/DDBJ databases">
        <title>Chromosome-level genome assembly of the water stick insect Ranatra chinensis (Heteroptera: Nepidae).</title>
        <authorList>
            <person name="Liu X."/>
        </authorList>
    </citation>
    <scope>NUCLEOTIDE SEQUENCE [LARGE SCALE GENOMIC DNA]</scope>
    <source>
        <strain evidence="2">Cailab_2021Rc</strain>
        <tissue evidence="2">Muscle</tissue>
    </source>
</reference>
<comment type="caution">
    <text evidence="2">The sequence shown here is derived from an EMBL/GenBank/DDBJ whole genome shotgun (WGS) entry which is preliminary data.</text>
</comment>
<protein>
    <submittedName>
        <fullName evidence="2">Uncharacterized protein</fullName>
    </submittedName>
</protein>